<name>A0ACC0KZG5_CHOFU</name>
<accession>A0ACC0KZG5</accession>
<evidence type="ECO:0000313" key="1">
    <source>
        <dbReference type="EMBL" id="KAI8441949.1"/>
    </source>
</evidence>
<comment type="caution">
    <text evidence="1">The sequence shown here is derived from an EMBL/GenBank/DDBJ whole genome shotgun (WGS) entry which is preliminary data.</text>
</comment>
<protein>
    <submittedName>
        <fullName evidence="1">Uncharacterized protein</fullName>
    </submittedName>
</protein>
<keyword evidence="2" id="KW-1185">Reference proteome</keyword>
<reference evidence="1 2" key="1">
    <citation type="journal article" date="2022" name="Genome Biol. Evol.">
        <title>The Spruce Budworm Genome: Reconstructing the Evolutionary History of Antifreeze Proteins.</title>
        <authorList>
            <person name="Beliveau C."/>
            <person name="Gagne P."/>
            <person name="Picq S."/>
            <person name="Vernygora O."/>
            <person name="Keeling C.I."/>
            <person name="Pinkney K."/>
            <person name="Doucet D."/>
            <person name="Wen F."/>
            <person name="Johnston J.S."/>
            <person name="Maaroufi H."/>
            <person name="Boyle B."/>
            <person name="Laroche J."/>
            <person name="Dewar K."/>
            <person name="Juretic N."/>
            <person name="Blackburn G."/>
            <person name="Nisole A."/>
            <person name="Brunet B."/>
            <person name="Brandao M."/>
            <person name="Lumley L."/>
            <person name="Duan J."/>
            <person name="Quan G."/>
            <person name="Lucarotti C.J."/>
            <person name="Roe A.D."/>
            <person name="Sperling F.A.H."/>
            <person name="Levesque R.C."/>
            <person name="Cusson M."/>
        </authorList>
    </citation>
    <scope>NUCLEOTIDE SEQUENCE [LARGE SCALE GENOMIC DNA]</scope>
    <source>
        <strain evidence="1">Glfc:IPQL:Cfum</strain>
    </source>
</reference>
<proteinExistence type="predicted"/>
<dbReference type="EMBL" id="CM046109">
    <property type="protein sequence ID" value="KAI8441949.1"/>
    <property type="molecule type" value="Genomic_DNA"/>
</dbReference>
<gene>
    <name evidence="1" type="ORF">MSG28_005621</name>
</gene>
<sequence>MNSIRKLWLLPPLARSASSSSAEFVNRNPRNLERMRIARKPDGYHLDNPGKKYWHKLILISSNRTVTAQLVHYLNGPVIEVKSSEWALQKQLYSTKDTCAYISVGQVFAQRCLEAGISEMYCDIKPIKGGKIEKLIREVTNGGIKLKEPEIYKNPNPWDRHRPEKPWNVIEE</sequence>
<dbReference type="Proteomes" id="UP001064048">
    <property type="component" value="Chromosome 9"/>
</dbReference>
<evidence type="ECO:0000313" key="2">
    <source>
        <dbReference type="Proteomes" id="UP001064048"/>
    </source>
</evidence>
<organism evidence="1 2">
    <name type="scientific">Choristoneura fumiferana</name>
    <name type="common">Spruce budworm moth</name>
    <name type="synonym">Archips fumiferana</name>
    <dbReference type="NCBI Taxonomy" id="7141"/>
    <lineage>
        <taxon>Eukaryota</taxon>
        <taxon>Metazoa</taxon>
        <taxon>Ecdysozoa</taxon>
        <taxon>Arthropoda</taxon>
        <taxon>Hexapoda</taxon>
        <taxon>Insecta</taxon>
        <taxon>Pterygota</taxon>
        <taxon>Neoptera</taxon>
        <taxon>Endopterygota</taxon>
        <taxon>Lepidoptera</taxon>
        <taxon>Glossata</taxon>
        <taxon>Ditrysia</taxon>
        <taxon>Tortricoidea</taxon>
        <taxon>Tortricidae</taxon>
        <taxon>Tortricinae</taxon>
        <taxon>Choristoneura</taxon>
    </lineage>
</organism>